<dbReference type="InterPro" id="IPR013783">
    <property type="entry name" value="Ig-like_fold"/>
</dbReference>
<keyword evidence="8" id="KW-1185">Reference proteome</keyword>
<dbReference type="GeneID" id="31357622"/>
<dbReference type="RefSeq" id="XP_020437209.1">
    <property type="nucleotide sequence ID" value="XM_020573092.1"/>
</dbReference>
<proteinExistence type="inferred from homology"/>
<evidence type="ECO:0000256" key="2">
    <source>
        <dbReference type="ARBA" id="ARBA00007257"/>
    </source>
</evidence>
<dbReference type="GO" id="GO:0005576">
    <property type="term" value="C:extracellular region"/>
    <property type="evidence" value="ECO:0007669"/>
    <property type="project" value="UniProtKB-SubCell"/>
</dbReference>
<sequence>MDGDSKDQVAHGYTVNNQKFEKDQAYFRRVGFKPIQTLFHFTNGTDQHSNVTFQFSHPIGKDNFIVIFGDFENKNFQLYSNNEFNLPMSTHEWYFLESGKINSEYSNVEFNNYIILAPFTPVTSIKFSLRSNCDPNKPCNGVSLYYSVIAVENCPKELFTPTNGNIRPPPVRSYPPYLHDDFDEHPEPYVVPKHTQTPFEPTFYPKNFTDSADYDEITTAESNILNFNHASTTTNVASIPSTTLTPAPVPSHNPTSSSSGSSSETGTVTSNTGGSSFSTGSGTATATISGTSGRTTTTNGNGSGSITSTAATTTTTIFGASTGPGSTTSNGNGSSVGSTTTNGAGLSSSTSNGNGSGSITSTAATTTISGANTGPRSTTSNGNGSGVGSTTTTSITSAGPGSNGNGSGAGSTTTNSNGSGSITTTPTASITSAGPGSTTANGNGSGNGNGSNNTPTTATGTGHTTTSSTGSMGTNGTNSDPNNICSCESNQTPLQKFNIGGTIFLDHDNDNEITPSDTKVPNTTLILTTDKGVYLRSTQTNPDGIYRFDEIPNGEYMLNIDKSTIPSHTQIRPLKFDIFGQLRISIIKNQFDLNAILYPLPTAIVGQMSIASSSMDKSDKPWSNVIVQLINSETKKEMAVTSTNEFGYYYFDNLNPAKYIVKLDASQLPANHTFMDVSPFSKFNLHDGVGMFEIQVNEKHPDFKPSQLGAPVKAPFTIGQQNGYISLFKYDIYGYIFDDNDGDGYFTPQNGIANTTVQLLDLYTNVTMMLSVTDKDGKFHFTNLERGSYVIEVKKQHSTLDLFWIPFYTNDFGSNGRIEVDFNQFEKNDNRNETFSGALIKRYNGLLRTEDYTVRGLLSLEFPCPKFDLSNITVNLVDRRNRIYKSTVTNREGRFHIPHIISNSYFIQIVNTTLPGNTSFLAGGKENTFNRRGELASFVNIFNVVYSAVKWPSTTETSIYSSVDFNATLSLALTQNFTVTGRLMMDTDRSKNISAVDIPWKNASVFLIGEENTKNLLMTTATNNDGVYTFVNVPQGTYTIRTDPSQCPSGMVYLENSEFSSFVSSKGWRGGAIPLTVFDDPVCRDINETDPWENTNFTIRIKDALIVEETFEINGKIYHDDNNNGLVEYDEILFGINVSLYNQTNMELIKTTHTMPSRGNGYIFSNLYPGFYLIKAGPQGIPDGSQWVSNQLSWFNETGYAFVEVSHSNWIFNKIWDHNESRSNDSYSTTFNGEVKLPDYMVQGVVCIYPIDKLENVSVSLLDSNKNRVATATTNATGWYVFNHIRPSGVYTVKIDAETLPKNVSFMHPDYKHTFFELDGTYTLPLYPNNPVLEKSPWPTSDTLDISMYNYWHLLSFVDYQDATENDRFELTGRLLQIPYDAKGNQSTIPWVDIPIKLLNYSNKYQVLQSTQTDQDGSYVFDNLPGGPYYVSIDPSSIPSGYNLQSNDDATYVVDNTYKPGTFRFVASKLHKSAIELTTNRFINRISDSILSYGPQKKIINNFKPN</sequence>
<dbReference type="PANTHER" id="PTHR36108:SF13">
    <property type="entry name" value="COLOSSIN-B-RELATED"/>
    <property type="match status" value="1"/>
</dbReference>
<name>D3B1C6_HETP5</name>
<reference evidence="7 8" key="1">
    <citation type="journal article" date="2011" name="Genome Res.">
        <title>Phylogeny-wide analysis of social amoeba genomes highlights ancient origins for complex intercellular communication.</title>
        <authorList>
            <person name="Heidel A.J."/>
            <person name="Lawal H.M."/>
            <person name="Felder M."/>
            <person name="Schilde C."/>
            <person name="Helps N.R."/>
            <person name="Tunggal B."/>
            <person name="Rivero F."/>
            <person name="John U."/>
            <person name="Schleicher M."/>
            <person name="Eichinger L."/>
            <person name="Platzer M."/>
            <person name="Noegel A.A."/>
            <person name="Schaap P."/>
            <person name="Gloeckner G."/>
        </authorList>
    </citation>
    <scope>NUCLEOTIDE SEQUENCE [LARGE SCALE GENOMIC DNA]</scope>
    <source>
        <strain evidence="8">ATCC 26659 / Pp 5 / PN500</strain>
    </source>
</reference>
<feature type="compositionally biased region" description="Low complexity" evidence="5">
    <location>
        <begin position="255"/>
        <end position="400"/>
    </location>
</feature>
<dbReference type="InParanoid" id="D3B1C6"/>
<dbReference type="STRING" id="670386.D3B1C6"/>
<feature type="compositionally biased region" description="Low complexity" evidence="5">
    <location>
        <begin position="450"/>
        <end position="477"/>
    </location>
</feature>
<feature type="domain" description="SD-repeat containing protein B" evidence="6">
    <location>
        <begin position="734"/>
        <end position="798"/>
    </location>
</feature>
<comment type="caution">
    <text evidence="7">The sequence shown here is derived from an EMBL/GenBank/DDBJ whole genome shotgun (WGS) entry which is preliminary data.</text>
</comment>
<comment type="subcellular location">
    <subcellularLocation>
        <location evidence="1">Secreted</location>
    </subcellularLocation>
</comment>
<dbReference type="EMBL" id="ADBJ01000008">
    <property type="protein sequence ID" value="EFA85100.1"/>
    <property type="molecule type" value="Genomic_DNA"/>
</dbReference>
<dbReference type="Gene3D" id="2.60.40.10">
    <property type="entry name" value="Immunoglobulins"/>
    <property type="match status" value="7"/>
</dbReference>
<dbReference type="PANTHER" id="PTHR36108">
    <property type="entry name" value="COLOSSIN-B-RELATED"/>
    <property type="match status" value="1"/>
</dbReference>
<evidence type="ECO:0000259" key="6">
    <source>
        <dbReference type="Pfam" id="PF17210"/>
    </source>
</evidence>
<dbReference type="SUPFAM" id="SSF117074">
    <property type="entry name" value="Hypothetical protein PA1324"/>
    <property type="match status" value="4"/>
</dbReference>
<keyword evidence="4" id="KW-0732">Signal</keyword>
<feature type="region of interest" description="Disordered" evidence="5">
    <location>
        <begin position="238"/>
        <end position="477"/>
    </location>
</feature>
<evidence type="ECO:0000256" key="3">
    <source>
        <dbReference type="ARBA" id="ARBA00022525"/>
    </source>
</evidence>
<dbReference type="PROSITE" id="PS00018">
    <property type="entry name" value="EF_HAND_1"/>
    <property type="match status" value="1"/>
</dbReference>
<evidence type="ECO:0000313" key="7">
    <source>
        <dbReference type="EMBL" id="EFA85100.1"/>
    </source>
</evidence>
<evidence type="ECO:0000256" key="1">
    <source>
        <dbReference type="ARBA" id="ARBA00004613"/>
    </source>
</evidence>
<dbReference type="Proteomes" id="UP000001396">
    <property type="component" value="Unassembled WGS sequence"/>
</dbReference>
<evidence type="ECO:0000313" key="8">
    <source>
        <dbReference type="Proteomes" id="UP000001396"/>
    </source>
</evidence>
<evidence type="ECO:0000256" key="5">
    <source>
        <dbReference type="SAM" id="MobiDB-lite"/>
    </source>
</evidence>
<feature type="compositionally biased region" description="Low complexity" evidence="5">
    <location>
        <begin position="410"/>
        <end position="442"/>
    </location>
</feature>
<dbReference type="InterPro" id="IPR018247">
    <property type="entry name" value="EF_Hand_1_Ca_BS"/>
</dbReference>
<organism evidence="7 8">
    <name type="scientific">Heterostelium pallidum (strain ATCC 26659 / Pp 5 / PN500)</name>
    <name type="common">Cellular slime mold</name>
    <name type="synonym">Polysphondylium pallidum</name>
    <dbReference type="NCBI Taxonomy" id="670386"/>
    <lineage>
        <taxon>Eukaryota</taxon>
        <taxon>Amoebozoa</taxon>
        <taxon>Evosea</taxon>
        <taxon>Eumycetozoa</taxon>
        <taxon>Dictyostelia</taxon>
        <taxon>Acytosteliales</taxon>
        <taxon>Acytosteliaceae</taxon>
        <taxon>Heterostelium</taxon>
    </lineage>
</organism>
<dbReference type="InterPro" id="IPR033764">
    <property type="entry name" value="Sdr_B"/>
</dbReference>
<gene>
    <name evidence="7" type="ORF">PPL_02097</name>
</gene>
<keyword evidence="3" id="KW-0964">Secreted</keyword>
<evidence type="ECO:0000256" key="4">
    <source>
        <dbReference type="ARBA" id="ARBA00022729"/>
    </source>
</evidence>
<dbReference type="Pfam" id="PF17210">
    <property type="entry name" value="SdrD_B"/>
    <property type="match status" value="1"/>
</dbReference>
<protein>
    <recommendedName>
        <fullName evidence="6">SD-repeat containing protein B domain-containing protein</fullName>
    </recommendedName>
</protein>
<comment type="similarity">
    <text evidence="2">Belongs to the serine-aspartate repeat-containing protein (SDr) family.</text>
</comment>
<accession>D3B1C6</accession>
<dbReference type="SUPFAM" id="SSF49478">
    <property type="entry name" value="Cna protein B-type domain"/>
    <property type="match status" value="3"/>
</dbReference>